<sequence length="191" mass="21659">MTTSRPTVGFTAMADGTAADYALLETYEQAELARFPDRVLGWLRAMDEHTGYQVTRLEHSLQAATRAHRAGEDEETVVCALVHDVGDMIAPANHSEVAAAVVRPYVSERNHWILQHHGVFQGVYWFDHVGADPHARDRYADQPWYQACVDFCADYDQNSFDPDYPSEPLAFFEPMLRRVFAPDRVRAPDMS</sequence>
<evidence type="ECO:0000313" key="3">
    <source>
        <dbReference type="Proteomes" id="UP001370100"/>
    </source>
</evidence>
<dbReference type="SUPFAM" id="SSF109604">
    <property type="entry name" value="HD-domain/PDEase-like"/>
    <property type="match status" value="1"/>
</dbReference>
<dbReference type="Gene3D" id="1.10.3210.10">
    <property type="entry name" value="Hypothetical protein af1432"/>
    <property type="match status" value="1"/>
</dbReference>
<dbReference type="Pfam" id="PF01966">
    <property type="entry name" value="HD"/>
    <property type="match status" value="1"/>
</dbReference>
<feature type="domain" description="HD" evidence="1">
    <location>
        <begin position="56"/>
        <end position="122"/>
    </location>
</feature>
<accession>A0ABU8NG45</accession>
<dbReference type="RefSeq" id="WP_337718780.1">
    <property type="nucleotide sequence ID" value="NZ_JBBEGL010000014.1"/>
</dbReference>
<dbReference type="InterPro" id="IPR052567">
    <property type="entry name" value="OP_Dioxygenase"/>
</dbReference>
<dbReference type="EMBL" id="JBBEGL010000014">
    <property type="protein sequence ID" value="MEJ2890581.1"/>
    <property type="molecule type" value="Genomic_DNA"/>
</dbReference>
<dbReference type="Proteomes" id="UP001370100">
    <property type="component" value="Unassembled WGS sequence"/>
</dbReference>
<gene>
    <name evidence="2" type="ORF">WCD41_29270</name>
</gene>
<dbReference type="PANTHER" id="PTHR40202:SF1">
    <property type="entry name" value="HD DOMAIN-CONTAINING PROTEIN"/>
    <property type="match status" value="1"/>
</dbReference>
<evidence type="ECO:0000259" key="1">
    <source>
        <dbReference type="Pfam" id="PF01966"/>
    </source>
</evidence>
<reference evidence="2 3" key="1">
    <citation type="submission" date="2024-03" db="EMBL/GenBank/DDBJ databases">
        <title>Actinomycetospora sp. OC33-EN06, a novel actinomycete isolated from wild orchid (Aerides multiflora).</title>
        <authorList>
            <person name="Suriyachadkun C."/>
        </authorList>
    </citation>
    <scope>NUCLEOTIDE SEQUENCE [LARGE SCALE GENOMIC DNA]</scope>
    <source>
        <strain evidence="2 3">OC33-EN06</strain>
    </source>
</reference>
<dbReference type="InterPro" id="IPR006674">
    <property type="entry name" value="HD_domain"/>
</dbReference>
<proteinExistence type="predicted"/>
<name>A0ABU8NG45_9PSEU</name>
<dbReference type="PANTHER" id="PTHR40202">
    <property type="match status" value="1"/>
</dbReference>
<evidence type="ECO:0000313" key="2">
    <source>
        <dbReference type="EMBL" id="MEJ2890581.1"/>
    </source>
</evidence>
<protein>
    <submittedName>
        <fullName evidence="2">HD domain-containing protein</fullName>
    </submittedName>
</protein>
<organism evidence="2 3">
    <name type="scientific">Actinomycetospora aeridis</name>
    <dbReference type="NCBI Taxonomy" id="3129231"/>
    <lineage>
        <taxon>Bacteria</taxon>
        <taxon>Bacillati</taxon>
        <taxon>Actinomycetota</taxon>
        <taxon>Actinomycetes</taxon>
        <taxon>Pseudonocardiales</taxon>
        <taxon>Pseudonocardiaceae</taxon>
        <taxon>Actinomycetospora</taxon>
    </lineage>
</organism>
<comment type="caution">
    <text evidence="2">The sequence shown here is derived from an EMBL/GenBank/DDBJ whole genome shotgun (WGS) entry which is preliminary data.</text>
</comment>
<keyword evidence="3" id="KW-1185">Reference proteome</keyword>